<dbReference type="PANTHER" id="PTHR39338:SF6">
    <property type="entry name" value="BLL5662 PROTEIN"/>
    <property type="match status" value="1"/>
</dbReference>
<dbReference type="PANTHER" id="PTHR39338">
    <property type="entry name" value="BLL5662 PROTEIN-RELATED"/>
    <property type="match status" value="1"/>
</dbReference>
<dbReference type="InterPro" id="IPR011195">
    <property type="entry name" value="UCP010256"/>
</dbReference>
<keyword evidence="3" id="KW-1185">Reference proteome</keyword>
<dbReference type="InterPro" id="IPR008912">
    <property type="entry name" value="Uncharacterised_CoxE"/>
</dbReference>
<dbReference type="InterPro" id="IPR036465">
    <property type="entry name" value="vWFA_dom_sf"/>
</dbReference>
<reference evidence="2 3" key="1">
    <citation type="submission" date="2017-10" db="EMBL/GenBank/DDBJ databases">
        <title>Sequencing the genomes of 1000 actinobacteria strains.</title>
        <authorList>
            <person name="Klenk H.-P."/>
        </authorList>
    </citation>
    <scope>NUCLEOTIDE SEQUENCE [LARGE SCALE GENOMIC DNA]</scope>
    <source>
        <strain evidence="2 3">DSM 21838</strain>
    </source>
</reference>
<dbReference type="OrthoDB" id="9790469at2"/>
<organism evidence="2 3">
    <name type="scientific">Georgenia soli</name>
    <dbReference type="NCBI Taxonomy" id="638953"/>
    <lineage>
        <taxon>Bacteria</taxon>
        <taxon>Bacillati</taxon>
        <taxon>Actinomycetota</taxon>
        <taxon>Actinomycetes</taxon>
        <taxon>Micrococcales</taxon>
        <taxon>Bogoriellaceae</taxon>
        <taxon>Georgenia</taxon>
    </lineage>
</organism>
<dbReference type="SUPFAM" id="SSF53300">
    <property type="entry name" value="vWA-like"/>
    <property type="match status" value="1"/>
</dbReference>
<name>A0A2A9ERA1_9MICO</name>
<feature type="region of interest" description="Disordered" evidence="1">
    <location>
        <begin position="77"/>
        <end position="114"/>
    </location>
</feature>
<comment type="caution">
    <text evidence="2">The sequence shown here is derived from an EMBL/GenBank/DDBJ whole genome shotgun (WGS) entry which is preliminary data.</text>
</comment>
<dbReference type="AlphaFoldDB" id="A0A2A9ERA1"/>
<evidence type="ECO:0000313" key="2">
    <source>
        <dbReference type="EMBL" id="PFG41116.1"/>
    </source>
</evidence>
<accession>A0A2A9ERA1</accession>
<gene>
    <name evidence="2" type="ORF">ATJ97_3664</name>
</gene>
<dbReference type="RefSeq" id="WP_098484927.1">
    <property type="nucleotide sequence ID" value="NZ_PDJI01000004.1"/>
</dbReference>
<dbReference type="Proteomes" id="UP000222106">
    <property type="component" value="Unassembled WGS sequence"/>
</dbReference>
<protein>
    <recommendedName>
        <fullName evidence="4">VWFA domain-containing protein</fullName>
    </recommendedName>
</protein>
<sequence length="364" mass="38996">MWTATETLLGLARALRAAGLPVTADRERSFLQAAALVTLDDRSGVYWAGRATMTADPADAPVYDQVFTAWFGGTAMHLTPRPRPPSSTTPQASLTPTADGEGGAGEPLSAAASGTEVLRHRDVATLAAAERAQLARLFATLRPRPPARRAHRHVPARTGAVDGRATLRAQLRRMGEPGPVHHRRRSTTPRRVVVLLDVSGSMAPYADSLLRLAHTMVRAAPRTTEVFTLGTRLTRVSAALGERDVERALAAAGEAVPDWSGGTRLGETLGAFLDRWGRRGTARQAVVVICSDGWERQGPDLLAEQMRRLHALAHTVVWANPHRGRPGYRPVQAGIVAALPHVDVFVPGHSLASFTELLEVVGSA</sequence>
<dbReference type="CDD" id="cd00198">
    <property type="entry name" value="vWFA"/>
    <property type="match status" value="1"/>
</dbReference>
<proteinExistence type="predicted"/>
<dbReference type="Pfam" id="PF05762">
    <property type="entry name" value="VWA_CoxE"/>
    <property type="match status" value="1"/>
</dbReference>
<evidence type="ECO:0008006" key="4">
    <source>
        <dbReference type="Google" id="ProtNLM"/>
    </source>
</evidence>
<evidence type="ECO:0000256" key="1">
    <source>
        <dbReference type="SAM" id="MobiDB-lite"/>
    </source>
</evidence>
<dbReference type="EMBL" id="PDJI01000004">
    <property type="protein sequence ID" value="PFG41116.1"/>
    <property type="molecule type" value="Genomic_DNA"/>
</dbReference>
<dbReference type="PIRSF" id="PIRSF010256">
    <property type="entry name" value="CoxE_vWa"/>
    <property type="match status" value="1"/>
</dbReference>
<evidence type="ECO:0000313" key="3">
    <source>
        <dbReference type="Proteomes" id="UP000222106"/>
    </source>
</evidence>
<dbReference type="Gene3D" id="3.40.50.410">
    <property type="entry name" value="von Willebrand factor, type A domain"/>
    <property type="match status" value="1"/>
</dbReference>